<dbReference type="Proteomes" id="UP001272987">
    <property type="component" value="Unassembled WGS sequence"/>
</dbReference>
<evidence type="ECO:0000313" key="1">
    <source>
        <dbReference type="EMBL" id="MDX3024040.1"/>
    </source>
</evidence>
<name>A0ABU4M7V0_9ACTN</name>
<gene>
    <name evidence="1" type="ORF">PV666_40150</name>
</gene>
<comment type="caution">
    <text evidence="1">The sequence shown here is derived from an EMBL/GenBank/DDBJ whole genome shotgun (WGS) entry which is preliminary data.</text>
</comment>
<dbReference type="RefSeq" id="WP_319167136.1">
    <property type="nucleotide sequence ID" value="NZ_JARAWP010000031.1"/>
</dbReference>
<protein>
    <submittedName>
        <fullName evidence="1">Uncharacterized protein</fullName>
    </submittedName>
</protein>
<organism evidence="1 2">
    <name type="scientific">Streptomyces acidiscabies</name>
    <dbReference type="NCBI Taxonomy" id="42234"/>
    <lineage>
        <taxon>Bacteria</taxon>
        <taxon>Bacillati</taxon>
        <taxon>Actinomycetota</taxon>
        <taxon>Actinomycetes</taxon>
        <taxon>Kitasatosporales</taxon>
        <taxon>Streptomycetaceae</taxon>
        <taxon>Streptomyces</taxon>
    </lineage>
</organism>
<evidence type="ECO:0000313" key="2">
    <source>
        <dbReference type="Proteomes" id="UP001272987"/>
    </source>
</evidence>
<keyword evidence="2" id="KW-1185">Reference proteome</keyword>
<dbReference type="EMBL" id="JARAWP010000031">
    <property type="protein sequence ID" value="MDX3024040.1"/>
    <property type="molecule type" value="Genomic_DNA"/>
</dbReference>
<accession>A0ABU4M7V0</accession>
<proteinExistence type="predicted"/>
<sequence>MSENSVVPVVRGLEVLESSAFRLGQVMRRVLADHPDLPMRWFSPRVYSTVYADGDVSTAVGADINAGSVDGVRTWAQALGATASVETKLPGQKDPYESARFAVVLDGVTVEVSGTRLLSSEERAALEAEQGGARGGE</sequence>
<reference evidence="1 2" key="1">
    <citation type="journal article" date="2023" name="Microb. Genom.">
        <title>Mesoterricola silvestris gen. nov., sp. nov., Mesoterricola sediminis sp. nov., Geothrix oryzae sp. nov., Geothrix edaphica sp. nov., Geothrix rubra sp. nov., and Geothrix limicola sp. nov., six novel members of Acidobacteriota isolated from soils.</title>
        <authorList>
            <person name="Weisberg A.J."/>
            <person name="Pearce E."/>
            <person name="Kramer C.G."/>
            <person name="Chang J.H."/>
            <person name="Clarke C.R."/>
        </authorList>
    </citation>
    <scope>NUCLEOTIDE SEQUENCE [LARGE SCALE GENOMIC DNA]</scope>
    <source>
        <strain evidence="1 2">NB05-1H</strain>
    </source>
</reference>